<evidence type="ECO:0000256" key="10">
    <source>
        <dbReference type="ARBA" id="ARBA00023033"/>
    </source>
</evidence>
<dbReference type="GO" id="GO:0020037">
    <property type="term" value="F:heme binding"/>
    <property type="evidence" value="ECO:0007669"/>
    <property type="project" value="InterPro"/>
</dbReference>
<dbReference type="GeneID" id="63689497"/>
<name>M5FT39_DACPD</name>
<keyword evidence="9" id="KW-0408">Iron</keyword>
<dbReference type="PANTHER" id="PTHR46300:SF2">
    <property type="entry name" value="CYTOCHROME P450 MONOOXYGENASE ALNH-RELATED"/>
    <property type="match status" value="1"/>
</dbReference>
<reference evidence="12 13" key="1">
    <citation type="journal article" date="2012" name="Science">
        <title>The Paleozoic origin of enzymatic lignin decomposition reconstructed from 31 fungal genomes.</title>
        <authorList>
            <person name="Floudas D."/>
            <person name="Binder M."/>
            <person name="Riley R."/>
            <person name="Barry K."/>
            <person name="Blanchette R.A."/>
            <person name="Henrissat B."/>
            <person name="Martinez A.T."/>
            <person name="Otillar R."/>
            <person name="Spatafora J.W."/>
            <person name="Yadav J.S."/>
            <person name="Aerts A."/>
            <person name="Benoit I."/>
            <person name="Boyd A."/>
            <person name="Carlson A."/>
            <person name="Copeland A."/>
            <person name="Coutinho P.M."/>
            <person name="de Vries R.P."/>
            <person name="Ferreira P."/>
            <person name="Findley K."/>
            <person name="Foster B."/>
            <person name="Gaskell J."/>
            <person name="Glotzer D."/>
            <person name="Gorecki P."/>
            <person name="Heitman J."/>
            <person name="Hesse C."/>
            <person name="Hori C."/>
            <person name="Igarashi K."/>
            <person name="Jurgens J.A."/>
            <person name="Kallen N."/>
            <person name="Kersten P."/>
            <person name="Kohler A."/>
            <person name="Kuees U."/>
            <person name="Kumar T.K.A."/>
            <person name="Kuo A."/>
            <person name="LaButti K."/>
            <person name="Larrondo L.F."/>
            <person name="Lindquist E."/>
            <person name="Ling A."/>
            <person name="Lombard V."/>
            <person name="Lucas S."/>
            <person name="Lundell T."/>
            <person name="Martin R."/>
            <person name="McLaughlin D.J."/>
            <person name="Morgenstern I."/>
            <person name="Morin E."/>
            <person name="Murat C."/>
            <person name="Nagy L.G."/>
            <person name="Nolan M."/>
            <person name="Ohm R.A."/>
            <person name="Patyshakuliyeva A."/>
            <person name="Rokas A."/>
            <person name="Ruiz-Duenas F.J."/>
            <person name="Sabat G."/>
            <person name="Salamov A."/>
            <person name="Samejima M."/>
            <person name="Schmutz J."/>
            <person name="Slot J.C."/>
            <person name="St John F."/>
            <person name="Stenlid J."/>
            <person name="Sun H."/>
            <person name="Sun S."/>
            <person name="Syed K."/>
            <person name="Tsang A."/>
            <person name="Wiebenga A."/>
            <person name="Young D."/>
            <person name="Pisabarro A."/>
            <person name="Eastwood D.C."/>
            <person name="Martin F."/>
            <person name="Cullen D."/>
            <person name="Grigoriev I.V."/>
            <person name="Hibbett D.S."/>
        </authorList>
    </citation>
    <scope>NUCLEOTIDE SEQUENCE [LARGE SCALE GENOMIC DNA]</scope>
    <source>
        <strain evidence="12 13">DJM-731 SS1</strain>
    </source>
</reference>
<evidence type="ECO:0000256" key="11">
    <source>
        <dbReference type="ARBA" id="ARBA00023136"/>
    </source>
</evidence>
<keyword evidence="5" id="KW-0812">Transmembrane</keyword>
<dbReference type="PANTHER" id="PTHR46300">
    <property type="entry name" value="P450, PUTATIVE (EUROFUNG)-RELATED-RELATED"/>
    <property type="match status" value="1"/>
</dbReference>
<evidence type="ECO:0000256" key="6">
    <source>
        <dbReference type="ARBA" id="ARBA00022723"/>
    </source>
</evidence>
<evidence type="ECO:0000313" key="13">
    <source>
        <dbReference type="Proteomes" id="UP000030653"/>
    </source>
</evidence>
<dbReference type="GO" id="GO:0016705">
    <property type="term" value="F:oxidoreductase activity, acting on paired donors, with incorporation or reduction of molecular oxygen"/>
    <property type="evidence" value="ECO:0007669"/>
    <property type="project" value="InterPro"/>
</dbReference>
<dbReference type="Proteomes" id="UP000030653">
    <property type="component" value="Unassembled WGS sequence"/>
</dbReference>
<feature type="non-terminal residue" evidence="12">
    <location>
        <position position="73"/>
    </location>
</feature>
<evidence type="ECO:0000256" key="5">
    <source>
        <dbReference type="ARBA" id="ARBA00022692"/>
    </source>
</evidence>
<evidence type="ECO:0000313" key="12">
    <source>
        <dbReference type="EMBL" id="EJU00726.1"/>
    </source>
</evidence>
<evidence type="ECO:0000256" key="8">
    <source>
        <dbReference type="ARBA" id="ARBA00023002"/>
    </source>
</evidence>
<dbReference type="OMA" id="FYFFADA"/>
<dbReference type="OrthoDB" id="1055148at2759"/>
<dbReference type="Gene3D" id="1.10.630.10">
    <property type="entry name" value="Cytochrome P450"/>
    <property type="match status" value="1"/>
</dbReference>
<dbReference type="AlphaFoldDB" id="M5FT39"/>
<dbReference type="GO" id="GO:0005506">
    <property type="term" value="F:iron ion binding"/>
    <property type="evidence" value="ECO:0007669"/>
    <property type="project" value="InterPro"/>
</dbReference>
<keyword evidence="7" id="KW-1133">Transmembrane helix</keyword>
<keyword evidence="13" id="KW-1185">Reference proteome</keyword>
<dbReference type="STRING" id="1858805.M5FT39"/>
<evidence type="ECO:0000256" key="9">
    <source>
        <dbReference type="ARBA" id="ARBA00023004"/>
    </source>
</evidence>
<dbReference type="GO" id="GO:0016020">
    <property type="term" value="C:membrane"/>
    <property type="evidence" value="ECO:0007669"/>
    <property type="project" value="UniProtKB-SubCell"/>
</dbReference>
<accession>M5FT39</accession>
<dbReference type="GO" id="GO:0004497">
    <property type="term" value="F:monooxygenase activity"/>
    <property type="evidence" value="ECO:0007669"/>
    <property type="project" value="UniProtKB-KW"/>
</dbReference>
<comment type="similarity">
    <text evidence="3">Belongs to the cytochrome P450 family.</text>
</comment>
<evidence type="ECO:0000256" key="2">
    <source>
        <dbReference type="ARBA" id="ARBA00004370"/>
    </source>
</evidence>
<dbReference type="RefSeq" id="XP_040627623.1">
    <property type="nucleotide sequence ID" value="XM_040774435.1"/>
</dbReference>
<keyword evidence="6" id="KW-0479">Metal-binding</keyword>
<feature type="non-terminal residue" evidence="12">
    <location>
        <position position="1"/>
    </location>
</feature>
<keyword evidence="8" id="KW-0560">Oxidoreductase</keyword>
<dbReference type="EMBL" id="JH795866">
    <property type="protein sequence ID" value="EJU00726.1"/>
    <property type="molecule type" value="Genomic_DNA"/>
</dbReference>
<dbReference type="InterPro" id="IPR036396">
    <property type="entry name" value="Cyt_P450_sf"/>
</dbReference>
<dbReference type="HOGENOM" id="CLU_001570_21_4_1"/>
<evidence type="ECO:0000256" key="1">
    <source>
        <dbReference type="ARBA" id="ARBA00001971"/>
    </source>
</evidence>
<comment type="subcellular location">
    <subcellularLocation>
        <location evidence="2">Membrane</location>
    </subcellularLocation>
</comment>
<keyword evidence="4" id="KW-0349">Heme</keyword>
<evidence type="ECO:0000256" key="7">
    <source>
        <dbReference type="ARBA" id="ARBA00022989"/>
    </source>
</evidence>
<keyword evidence="11" id="KW-0472">Membrane</keyword>
<evidence type="ECO:0000256" key="3">
    <source>
        <dbReference type="ARBA" id="ARBA00010617"/>
    </source>
</evidence>
<comment type="cofactor">
    <cofactor evidence="1">
        <name>heme</name>
        <dbReference type="ChEBI" id="CHEBI:30413"/>
    </cofactor>
</comment>
<evidence type="ECO:0008006" key="14">
    <source>
        <dbReference type="Google" id="ProtNLM"/>
    </source>
</evidence>
<sequence>NYPPGPKGNPVLGNLLELPRTLLFLKLSEWAKEQGKVNTYAVSTPTLVIINSAKVAVDILDRSSIITGDRPNL</sequence>
<organism evidence="12 13">
    <name type="scientific">Dacryopinax primogenitus (strain DJM 731)</name>
    <name type="common">Brown rot fungus</name>
    <dbReference type="NCBI Taxonomy" id="1858805"/>
    <lineage>
        <taxon>Eukaryota</taxon>
        <taxon>Fungi</taxon>
        <taxon>Dikarya</taxon>
        <taxon>Basidiomycota</taxon>
        <taxon>Agaricomycotina</taxon>
        <taxon>Dacrymycetes</taxon>
        <taxon>Dacrymycetales</taxon>
        <taxon>Dacrymycetaceae</taxon>
        <taxon>Dacryopinax</taxon>
    </lineage>
</organism>
<dbReference type="SUPFAM" id="SSF48264">
    <property type="entry name" value="Cytochrome P450"/>
    <property type="match status" value="1"/>
</dbReference>
<gene>
    <name evidence="12" type="ORF">DACRYDRAFT_37727</name>
</gene>
<protein>
    <recommendedName>
        <fullName evidence="14">Cytochrome P450</fullName>
    </recommendedName>
</protein>
<keyword evidence="10" id="KW-0503">Monooxygenase</keyword>
<proteinExistence type="inferred from homology"/>
<evidence type="ECO:0000256" key="4">
    <source>
        <dbReference type="ARBA" id="ARBA00022617"/>
    </source>
</evidence>
<dbReference type="InterPro" id="IPR050364">
    <property type="entry name" value="Cytochrome_P450_fung"/>
</dbReference>